<feature type="domain" description="DNA2/NAM7 helicase-like C-terminal" evidence="7">
    <location>
        <begin position="333"/>
        <end position="541"/>
    </location>
</feature>
<dbReference type="InterPro" id="IPR047187">
    <property type="entry name" value="SF1_C_Upf1"/>
</dbReference>
<evidence type="ECO:0000256" key="3">
    <source>
        <dbReference type="ARBA" id="ARBA00022801"/>
    </source>
</evidence>
<dbReference type="PANTHER" id="PTHR43788">
    <property type="entry name" value="DNA2/NAM7 HELICASE FAMILY MEMBER"/>
    <property type="match status" value="1"/>
</dbReference>
<feature type="domain" description="DNA2/NAM7 helicase helicase" evidence="6">
    <location>
        <begin position="246"/>
        <end position="323"/>
    </location>
</feature>
<evidence type="ECO:0000259" key="7">
    <source>
        <dbReference type="Pfam" id="PF13087"/>
    </source>
</evidence>
<dbReference type="EMBL" id="VFJC01000012">
    <property type="protein sequence ID" value="KAB5559486.1"/>
    <property type="molecule type" value="Genomic_DNA"/>
</dbReference>
<evidence type="ECO:0008006" key="10">
    <source>
        <dbReference type="Google" id="ProtNLM"/>
    </source>
</evidence>
<name>A0A5N5MYF5_PANHP</name>
<dbReference type="Pfam" id="PF13087">
    <property type="entry name" value="AAA_12"/>
    <property type="match status" value="1"/>
</dbReference>
<organism evidence="8 9">
    <name type="scientific">Pangasianodon hypophthalmus</name>
    <name type="common">Striped catfish</name>
    <name type="synonym">Helicophagus hypophthalmus</name>
    <dbReference type="NCBI Taxonomy" id="310915"/>
    <lineage>
        <taxon>Eukaryota</taxon>
        <taxon>Metazoa</taxon>
        <taxon>Chordata</taxon>
        <taxon>Craniata</taxon>
        <taxon>Vertebrata</taxon>
        <taxon>Euteleostomi</taxon>
        <taxon>Actinopterygii</taxon>
        <taxon>Neopterygii</taxon>
        <taxon>Teleostei</taxon>
        <taxon>Ostariophysi</taxon>
        <taxon>Siluriformes</taxon>
        <taxon>Pangasiidae</taxon>
        <taxon>Pangasianodon</taxon>
    </lineage>
</organism>
<dbReference type="InterPro" id="IPR027417">
    <property type="entry name" value="P-loop_NTPase"/>
</dbReference>
<dbReference type="Proteomes" id="UP000327468">
    <property type="component" value="Chromosome 11"/>
</dbReference>
<proteinExistence type="inferred from homology"/>
<dbReference type="SUPFAM" id="SSF52540">
    <property type="entry name" value="P-loop containing nucleoside triphosphate hydrolases"/>
    <property type="match status" value="1"/>
</dbReference>
<keyword evidence="4" id="KW-0347">Helicase</keyword>
<dbReference type="Gene3D" id="3.40.50.300">
    <property type="entry name" value="P-loop containing nucleotide triphosphate hydrolases"/>
    <property type="match status" value="2"/>
</dbReference>
<accession>A0A5N5MYF5</accession>
<keyword evidence="3" id="KW-0378">Hydrolase</keyword>
<evidence type="ECO:0000256" key="4">
    <source>
        <dbReference type="ARBA" id="ARBA00022806"/>
    </source>
</evidence>
<dbReference type="GO" id="GO:0005524">
    <property type="term" value="F:ATP binding"/>
    <property type="evidence" value="ECO:0007669"/>
    <property type="project" value="UniProtKB-KW"/>
</dbReference>
<evidence type="ECO:0000256" key="2">
    <source>
        <dbReference type="ARBA" id="ARBA00022741"/>
    </source>
</evidence>
<dbReference type="Pfam" id="PF13086">
    <property type="entry name" value="AAA_11"/>
    <property type="match status" value="2"/>
</dbReference>
<dbReference type="InterPro" id="IPR041679">
    <property type="entry name" value="DNA2/NAM7-like_C"/>
</dbReference>
<evidence type="ECO:0000313" key="9">
    <source>
        <dbReference type="Proteomes" id="UP000327468"/>
    </source>
</evidence>
<sequence>MTNIPPKLKKKETKFTVEVIPKKIPYVQYEHAIENIKRANDLVKSIATGTVFNASSEPEELHSVDDMDDNLDLQLLNESQERAVQEALKNPFTVIQGPPGTGKTVVGVHITYHFHMKNNALEAECPNQPPSLVQDASLNKNIPPKKRGILYCGPSNKSVDIVAEQLLKLRRVLKPLRIYCDQMEMREYPYPGSELKLCRRSLRDEKPKEVLRDISLMYLVRLPGNPYAKEIIAFEDGTVEFDTGRYKEVLKKAQKHELLKHDVILCTCSTALKPILMQTMDFRQILIDECAMATEPEAFIPLVSHKPEQIVLLGDHKQIRPIVTCARVKELGMEKSLFERYMDQALMLDTQYRMHESICEFPSNEFYGGKLKTGTKQRTCLLLDKNNRQTAILFGHVEGEEISLAVSTAAGNEHSVANELEAKQAVRVANLLISQSRVKPEDIAILTPYNAQMSKIKEMLAQKKDQAIQDVSVCTIMKSQGSEWRYVIVSTVRSCTRSEIEKESYTSKGWLGKKLGFTTDPNQVNVTITRAQDGLCILGNRHLLNCSELWRRLLSHYREKDCILDSAEDIKVVKVRRS</sequence>
<gene>
    <name evidence="8" type="ORF">PHYPO_G00029690</name>
</gene>
<feature type="domain" description="DNA2/NAM7 helicase helicase" evidence="6">
    <location>
        <begin position="76"/>
        <end position="182"/>
    </location>
</feature>
<keyword evidence="9" id="KW-1185">Reference proteome</keyword>
<comment type="caution">
    <text evidence="8">The sequence shown here is derived from an EMBL/GenBank/DDBJ whole genome shotgun (WGS) entry which is preliminary data.</text>
</comment>
<dbReference type="GO" id="GO:0043139">
    <property type="term" value="F:5'-3' DNA helicase activity"/>
    <property type="evidence" value="ECO:0007669"/>
    <property type="project" value="TreeGrafter"/>
</dbReference>
<evidence type="ECO:0000256" key="5">
    <source>
        <dbReference type="ARBA" id="ARBA00022840"/>
    </source>
</evidence>
<evidence type="ECO:0000313" key="8">
    <source>
        <dbReference type="EMBL" id="KAB5559486.1"/>
    </source>
</evidence>
<dbReference type="PANTHER" id="PTHR43788:SF10">
    <property type="entry name" value="HELICASE WITH ZINC FINGER 2, TRANSCRIPTIONAL COACTIVATOR"/>
    <property type="match status" value="1"/>
</dbReference>
<evidence type="ECO:0000259" key="6">
    <source>
        <dbReference type="Pfam" id="PF13086"/>
    </source>
</evidence>
<evidence type="ECO:0000256" key="1">
    <source>
        <dbReference type="ARBA" id="ARBA00007913"/>
    </source>
</evidence>
<dbReference type="CDD" id="cd18808">
    <property type="entry name" value="SF1_C_Upf1"/>
    <property type="match status" value="1"/>
</dbReference>
<comment type="similarity">
    <text evidence="1">Belongs to the DNA2/NAM7 helicase family.</text>
</comment>
<reference evidence="8 9" key="1">
    <citation type="submission" date="2019-06" db="EMBL/GenBank/DDBJ databases">
        <title>A chromosome-scale genome assembly of the striped catfish, Pangasianodon hypophthalmus.</title>
        <authorList>
            <person name="Wen M."/>
            <person name="Zahm M."/>
            <person name="Roques C."/>
            <person name="Cabau C."/>
            <person name="Klopp C."/>
            <person name="Donnadieu C."/>
            <person name="Jouanno E."/>
            <person name="Avarre J.-C."/>
            <person name="Campet M."/>
            <person name="Ha T.T.T."/>
            <person name="Dugue R."/>
            <person name="Lampietro C."/>
            <person name="Louis A."/>
            <person name="Herpin A."/>
            <person name="Echchiki A."/>
            <person name="Berthelot C."/>
            <person name="Parey E."/>
            <person name="Roest-Crollius H."/>
            <person name="Braasch I."/>
            <person name="Postlethwait J."/>
            <person name="Bobe J."/>
            <person name="Montfort J."/>
            <person name="Bouchez O."/>
            <person name="Begum T."/>
            <person name="Schartl M."/>
            <person name="Guiguen Y."/>
        </authorList>
    </citation>
    <scope>NUCLEOTIDE SEQUENCE [LARGE SCALE GENOMIC DNA]</scope>
    <source>
        <strain evidence="8 9">Indonesia</strain>
        <tissue evidence="8">Blood</tissue>
    </source>
</reference>
<dbReference type="AlphaFoldDB" id="A0A5N5MYF5"/>
<dbReference type="InterPro" id="IPR050534">
    <property type="entry name" value="Coronavir_polyprotein_1ab"/>
</dbReference>
<keyword evidence="5" id="KW-0067">ATP-binding</keyword>
<dbReference type="FunFam" id="3.40.50.300:FF:001313">
    <property type="entry name" value="Helicase with zinc finger domain 2"/>
    <property type="match status" value="1"/>
</dbReference>
<dbReference type="GO" id="GO:0016787">
    <property type="term" value="F:hydrolase activity"/>
    <property type="evidence" value="ECO:0007669"/>
    <property type="project" value="UniProtKB-KW"/>
</dbReference>
<keyword evidence="2" id="KW-0547">Nucleotide-binding</keyword>
<protein>
    <recommendedName>
        <fullName evidence="10">DNA2/NAM7 helicase-like C-terminal domain-containing protein</fullName>
    </recommendedName>
</protein>
<dbReference type="InterPro" id="IPR041677">
    <property type="entry name" value="DNA2/NAM7_AAA_11"/>
</dbReference>